<dbReference type="GO" id="GO:0000981">
    <property type="term" value="F:DNA-binding transcription factor activity, RNA polymerase II-specific"/>
    <property type="evidence" value="ECO:0000318"/>
    <property type="project" value="GO_Central"/>
</dbReference>
<dbReference type="InterPro" id="IPR002100">
    <property type="entry name" value="TF_MADSbox"/>
</dbReference>
<comment type="subcellular location">
    <subcellularLocation>
        <location evidence="1">Nucleus</location>
    </subcellularLocation>
</comment>
<dbReference type="Gene3D" id="3.40.1810.10">
    <property type="entry name" value="Transcription factor, MADS-box"/>
    <property type="match status" value="1"/>
</dbReference>
<dbReference type="HOGENOM" id="CLU_053053_5_3_1"/>
<dbReference type="SUPFAM" id="SSF55455">
    <property type="entry name" value="SRF-like"/>
    <property type="match status" value="1"/>
</dbReference>
<evidence type="ECO:0000256" key="5">
    <source>
        <dbReference type="ARBA" id="ARBA00023242"/>
    </source>
</evidence>
<keyword evidence="10" id="KW-1185">Reference proteome</keyword>
<reference evidence="9" key="3">
    <citation type="submission" date="2015-04" db="UniProtKB">
        <authorList>
            <consortium name="EnsemblPlants"/>
        </authorList>
    </citation>
    <scope>IDENTIFICATION</scope>
    <source>
        <strain evidence="9">cv. Jemalong A17</strain>
    </source>
</reference>
<feature type="coiled-coil region" evidence="6">
    <location>
        <begin position="89"/>
        <end position="116"/>
    </location>
</feature>
<keyword evidence="4" id="KW-0804">Transcription</keyword>
<dbReference type="GO" id="GO:0005634">
    <property type="term" value="C:nucleus"/>
    <property type="evidence" value="ECO:0007669"/>
    <property type="project" value="UniProtKB-SubCell"/>
</dbReference>
<keyword evidence="3" id="KW-0238">DNA-binding</keyword>
<evidence type="ECO:0000256" key="2">
    <source>
        <dbReference type="ARBA" id="ARBA00023015"/>
    </source>
</evidence>
<dbReference type="EMBL" id="CM001219">
    <property type="protein sequence ID" value="KEH35976.1"/>
    <property type="molecule type" value="Genomic_DNA"/>
</dbReference>
<accession>A0A072V2S9</accession>
<dbReference type="PANTHER" id="PTHR11945:SF448">
    <property type="entry name" value="MADS-BOX TRANSCRIPTION FACTOR FAMILY PROTEIN"/>
    <property type="match status" value="1"/>
</dbReference>
<evidence type="ECO:0000313" key="9">
    <source>
        <dbReference type="EnsemblPlants" id="KEH35976"/>
    </source>
</evidence>
<keyword evidence="2" id="KW-0805">Transcription regulation</keyword>
<evidence type="ECO:0000256" key="3">
    <source>
        <dbReference type="ARBA" id="ARBA00023125"/>
    </source>
</evidence>
<evidence type="ECO:0000256" key="4">
    <source>
        <dbReference type="ARBA" id="ARBA00023163"/>
    </source>
</evidence>
<dbReference type="Pfam" id="PF00319">
    <property type="entry name" value="SRF-TF"/>
    <property type="match status" value="1"/>
</dbReference>
<dbReference type="AlphaFoldDB" id="A0A072V2S9"/>
<organism evidence="8 10">
    <name type="scientific">Medicago truncatula</name>
    <name type="common">Barrel medic</name>
    <name type="synonym">Medicago tribuloides</name>
    <dbReference type="NCBI Taxonomy" id="3880"/>
    <lineage>
        <taxon>Eukaryota</taxon>
        <taxon>Viridiplantae</taxon>
        <taxon>Streptophyta</taxon>
        <taxon>Embryophyta</taxon>
        <taxon>Tracheophyta</taxon>
        <taxon>Spermatophyta</taxon>
        <taxon>Magnoliopsida</taxon>
        <taxon>eudicotyledons</taxon>
        <taxon>Gunneridae</taxon>
        <taxon>Pentapetalae</taxon>
        <taxon>rosids</taxon>
        <taxon>fabids</taxon>
        <taxon>Fabales</taxon>
        <taxon>Fabaceae</taxon>
        <taxon>Papilionoideae</taxon>
        <taxon>50 kb inversion clade</taxon>
        <taxon>NPAAA clade</taxon>
        <taxon>Hologalegina</taxon>
        <taxon>IRL clade</taxon>
        <taxon>Trifolieae</taxon>
        <taxon>Medicago</taxon>
    </lineage>
</organism>
<sequence length="175" mass="20020">MASYGWKQHKAKPSNKRRDTFSKRKLGLFNKVTELSILCNAKTALIITSPNKNLHACGYPNHDTVIKHFFDKENPVINTEKGKQDEYTIETSRLQHETIQERLKEEKNNLQAVKETNNSSSCLPSWWDHSIDDMALESLKQFKTSLKKLKLNLDASLQGKEIHMNSCSSSTSNII</sequence>
<dbReference type="EnsemblPlants" id="KEH35976">
    <property type="protein sequence ID" value="KEH35976"/>
    <property type="gene ID" value="MTR_3g109930"/>
</dbReference>
<feature type="domain" description="MADS-box" evidence="7">
    <location>
        <begin position="1"/>
        <end position="61"/>
    </location>
</feature>
<dbReference type="InterPro" id="IPR036879">
    <property type="entry name" value="TF_MADSbox_sf"/>
</dbReference>
<reference evidence="8 10" key="2">
    <citation type="journal article" date="2014" name="BMC Genomics">
        <title>An improved genome release (version Mt4.0) for the model legume Medicago truncatula.</title>
        <authorList>
            <person name="Tang H."/>
            <person name="Krishnakumar V."/>
            <person name="Bidwell S."/>
            <person name="Rosen B."/>
            <person name="Chan A."/>
            <person name="Zhou S."/>
            <person name="Gentzbittel L."/>
            <person name="Childs K.L."/>
            <person name="Yandell M."/>
            <person name="Gundlach H."/>
            <person name="Mayer K.F."/>
            <person name="Schwartz D.C."/>
            <person name="Town C.D."/>
        </authorList>
    </citation>
    <scope>GENOME REANNOTATION</scope>
    <source>
        <strain evidence="8">A17</strain>
        <strain evidence="9 10">cv. Jemalong A17</strain>
    </source>
</reference>
<dbReference type="PANTHER" id="PTHR11945">
    <property type="entry name" value="MADS BOX PROTEIN"/>
    <property type="match status" value="1"/>
</dbReference>
<name>A0A072V2S9_MEDTR</name>
<proteinExistence type="predicted"/>
<dbReference type="GO" id="GO:0046983">
    <property type="term" value="F:protein dimerization activity"/>
    <property type="evidence" value="ECO:0007669"/>
    <property type="project" value="InterPro"/>
</dbReference>
<dbReference type="PRINTS" id="PR00404">
    <property type="entry name" value="MADSDOMAIN"/>
</dbReference>
<protein>
    <submittedName>
        <fullName evidence="8">MADS-box transcription factor family protein</fullName>
    </submittedName>
</protein>
<dbReference type="GO" id="GO:0000978">
    <property type="term" value="F:RNA polymerase II cis-regulatory region sequence-specific DNA binding"/>
    <property type="evidence" value="ECO:0000318"/>
    <property type="project" value="GO_Central"/>
</dbReference>
<reference evidence="8 10" key="1">
    <citation type="journal article" date="2011" name="Nature">
        <title>The Medicago genome provides insight into the evolution of rhizobial symbioses.</title>
        <authorList>
            <person name="Young N.D."/>
            <person name="Debelle F."/>
            <person name="Oldroyd G.E."/>
            <person name="Geurts R."/>
            <person name="Cannon S.B."/>
            <person name="Udvardi M.K."/>
            <person name="Benedito V.A."/>
            <person name="Mayer K.F."/>
            <person name="Gouzy J."/>
            <person name="Schoof H."/>
            <person name="Van de Peer Y."/>
            <person name="Proost S."/>
            <person name="Cook D.R."/>
            <person name="Meyers B.C."/>
            <person name="Spannagl M."/>
            <person name="Cheung F."/>
            <person name="De Mita S."/>
            <person name="Krishnakumar V."/>
            <person name="Gundlach H."/>
            <person name="Zhou S."/>
            <person name="Mudge J."/>
            <person name="Bharti A.K."/>
            <person name="Murray J.D."/>
            <person name="Naoumkina M.A."/>
            <person name="Rosen B."/>
            <person name="Silverstein K.A."/>
            <person name="Tang H."/>
            <person name="Rombauts S."/>
            <person name="Zhao P.X."/>
            <person name="Zhou P."/>
            <person name="Barbe V."/>
            <person name="Bardou P."/>
            <person name="Bechner M."/>
            <person name="Bellec A."/>
            <person name="Berger A."/>
            <person name="Berges H."/>
            <person name="Bidwell S."/>
            <person name="Bisseling T."/>
            <person name="Choisne N."/>
            <person name="Couloux A."/>
            <person name="Denny R."/>
            <person name="Deshpande S."/>
            <person name="Dai X."/>
            <person name="Doyle J.J."/>
            <person name="Dudez A.M."/>
            <person name="Farmer A.D."/>
            <person name="Fouteau S."/>
            <person name="Franken C."/>
            <person name="Gibelin C."/>
            <person name="Gish J."/>
            <person name="Goldstein S."/>
            <person name="Gonzalez A.J."/>
            <person name="Green P.J."/>
            <person name="Hallab A."/>
            <person name="Hartog M."/>
            <person name="Hua A."/>
            <person name="Humphray S.J."/>
            <person name="Jeong D.H."/>
            <person name="Jing Y."/>
            <person name="Jocker A."/>
            <person name="Kenton S.M."/>
            <person name="Kim D.J."/>
            <person name="Klee K."/>
            <person name="Lai H."/>
            <person name="Lang C."/>
            <person name="Lin S."/>
            <person name="Macmil S.L."/>
            <person name="Magdelenat G."/>
            <person name="Matthews L."/>
            <person name="McCorrison J."/>
            <person name="Monaghan E.L."/>
            <person name="Mun J.H."/>
            <person name="Najar F.Z."/>
            <person name="Nicholson C."/>
            <person name="Noirot C."/>
            <person name="O'Bleness M."/>
            <person name="Paule C.R."/>
            <person name="Poulain J."/>
            <person name="Prion F."/>
            <person name="Qin B."/>
            <person name="Qu C."/>
            <person name="Retzel E.F."/>
            <person name="Riddle C."/>
            <person name="Sallet E."/>
            <person name="Samain S."/>
            <person name="Samson N."/>
            <person name="Sanders I."/>
            <person name="Saurat O."/>
            <person name="Scarpelli C."/>
            <person name="Schiex T."/>
            <person name="Segurens B."/>
            <person name="Severin A.J."/>
            <person name="Sherrier D.J."/>
            <person name="Shi R."/>
            <person name="Sims S."/>
            <person name="Singer S.R."/>
            <person name="Sinharoy S."/>
            <person name="Sterck L."/>
            <person name="Viollet A."/>
            <person name="Wang B.B."/>
            <person name="Wang K."/>
            <person name="Wang M."/>
            <person name="Wang X."/>
            <person name="Warfsmann J."/>
            <person name="Weissenbach J."/>
            <person name="White D.D."/>
            <person name="White J.D."/>
            <person name="Wiley G.B."/>
            <person name="Wincker P."/>
            <person name="Xing Y."/>
            <person name="Yang L."/>
            <person name="Yao Z."/>
            <person name="Ying F."/>
            <person name="Zhai J."/>
            <person name="Zhou L."/>
            <person name="Zuber A."/>
            <person name="Denarie J."/>
            <person name="Dixon R.A."/>
            <person name="May G.D."/>
            <person name="Schwartz D.C."/>
            <person name="Rogers J."/>
            <person name="Quetier F."/>
            <person name="Town C.D."/>
            <person name="Roe B.A."/>
        </authorList>
    </citation>
    <scope>NUCLEOTIDE SEQUENCE [LARGE SCALE GENOMIC DNA]</scope>
    <source>
        <strain evidence="8">A17</strain>
        <strain evidence="9 10">cv. Jemalong A17</strain>
    </source>
</reference>
<dbReference type="GO" id="GO:0006357">
    <property type="term" value="P:regulation of transcription by RNA polymerase II"/>
    <property type="evidence" value="ECO:0000318"/>
    <property type="project" value="GO_Central"/>
</dbReference>
<keyword evidence="6" id="KW-0175">Coiled coil</keyword>
<evidence type="ECO:0000313" key="8">
    <source>
        <dbReference type="EMBL" id="KEH35976.1"/>
    </source>
</evidence>
<gene>
    <name evidence="8" type="ordered locus">MTR_3g109930</name>
</gene>
<dbReference type="Proteomes" id="UP000002051">
    <property type="component" value="Chromosome 3"/>
</dbReference>
<evidence type="ECO:0000259" key="7">
    <source>
        <dbReference type="PROSITE" id="PS50066"/>
    </source>
</evidence>
<evidence type="ECO:0000256" key="1">
    <source>
        <dbReference type="ARBA" id="ARBA00004123"/>
    </source>
</evidence>
<dbReference type="PROSITE" id="PS50066">
    <property type="entry name" value="MADS_BOX_2"/>
    <property type="match status" value="1"/>
</dbReference>
<dbReference type="STRING" id="3880.A0A072V2S9"/>
<dbReference type="SMART" id="SM00432">
    <property type="entry name" value="MADS"/>
    <property type="match status" value="1"/>
</dbReference>
<keyword evidence="5" id="KW-0539">Nucleus</keyword>
<evidence type="ECO:0000313" key="10">
    <source>
        <dbReference type="Proteomes" id="UP000002051"/>
    </source>
</evidence>
<evidence type="ECO:0000256" key="6">
    <source>
        <dbReference type="SAM" id="Coils"/>
    </source>
</evidence>